<feature type="region of interest" description="Disordered" evidence="1">
    <location>
        <begin position="31"/>
        <end position="61"/>
    </location>
</feature>
<reference evidence="2" key="1">
    <citation type="submission" date="2014-09" db="EMBL/GenBank/DDBJ databases">
        <authorList>
            <person name="Magalhaes I.L.F."/>
            <person name="Oliveira U."/>
            <person name="Santos F.R."/>
            <person name="Vidigal T.H.D.A."/>
            <person name="Brescovit A.D."/>
            <person name="Santos A.J."/>
        </authorList>
    </citation>
    <scope>NUCLEOTIDE SEQUENCE</scope>
    <source>
        <tissue evidence="2">Shoot tissue taken approximately 20 cm above the soil surface</tissue>
    </source>
</reference>
<proteinExistence type="predicted"/>
<evidence type="ECO:0000256" key="1">
    <source>
        <dbReference type="SAM" id="MobiDB-lite"/>
    </source>
</evidence>
<sequence length="61" mass="6942">MLLLKIMTKAEMPRRSRLKFLLKMVQPTNLSRGAQAMNKSMPRNQSRNGASSSGFDVEKFI</sequence>
<dbReference type="EMBL" id="GBRH01203855">
    <property type="protein sequence ID" value="JAD94040.1"/>
    <property type="molecule type" value="Transcribed_RNA"/>
</dbReference>
<name>A0A0A9E816_ARUDO</name>
<reference evidence="2" key="2">
    <citation type="journal article" date="2015" name="Data Brief">
        <title>Shoot transcriptome of the giant reed, Arundo donax.</title>
        <authorList>
            <person name="Barrero R.A."/>
            <person name="Guerrero F.D."/>
            <person name="Moolhuijzen P."/>
            <person name="Goolsby J.A."/>
            <person name="Tidwell J."/>
            <person name="Bellgard S.E."/>
            <person name="Bellgard M.I."/>
        </authorList>
    </citation>
    <scope>NUCLEOTIDE SEQUENCE</scope>
    <source>
        <tissue evidence="2">Shoot tissue taken approximately 20 cm above the soil surface</tissue>
    </source>
</reference>
<accession>A0A0A9E816</accession>
<organism evidence="2">
    <name type="scientific">Arundo donax</name>
    <name type="common">Giant reed</name>
    <name type="synonym">Donax arundinaceus</name>
    <dbReference type="NCBI Taxonomy" id="35708"/>
    <lineage>
        <taxon>Eukaryota</taxon>
        <taxon>Viridiplantae</taxon>
        <taxon>Streptophyta</taxon>
        <taxon>Embryophyta</taxon>
        <taxon>Tracheophyta</taxon>
        <taxon>Spermatophyta</taxon>
        <taxon>Magnoliopsida</taxon>
        <taxon>Liliopsida</taxon>
        <taxon>Poales</taxon>
        <taxon>Poaceae</taxon>
        <taxon>PACMAD clade</taxon>
        <taxon>Arundinoideae</taxon>
        <taxon>Arundineae</taxon>
        <taxon>Arundo</taxon>
    </lineage>
</organism>
<evidence type="ECO:0000313" key="2">
    <source>
        <dbReference type="EMBL" id="JAD94040.1"/>
    </source>
</evidence>
<dbReference type="AlphaFoldDB" id="A0A0A9E816"/>
<feature type="compositionally biased region" description="Polar residues" evidence="1">
    <location>
        <begin position="31"/>
        <end position="54"/>
    </location>
</feature>
<protein>
    <submittedName>
        <fullName evidence="2">Uncharacterized protein</fullName>
    </submittedName>
</protein>